<keyword evidence="1" id="KW-0805">Transcription regulation</keyword>
<evidence type="ECO:0000313" key="6">
    <source>
        <dbReference type="Proteomes" id="UP000275663"/>
    </source>
</evidence>
<evidence type="ECO:0000256" key="2">
    <source>
        <dbReference type="ARBA" id="ARBA00023125"/>
    </source>
</evidence>
<dbReference type="CDD" id="cd06170">
    <property type="entry name" value="LuxR_C_like"/>
    <property type="match status" value="1"/>
</dbReference>
<accession>A0A3S9HLY0</accession>
<sequence length="204" mass="22135">MKPIQHIFVSKTANSLETWLQAFPRALTVSLETETVAVVDAGVIWLRLSTDASVAQQIAKARKYFPIQALVVMSDMPNDLEALAVFSAGGRAYCNTHAGVEVLEKIAGVVSQGGLWIGESIMQRLLSAPTPELVLHAVSSKSWASKLTEREIEVAKAIALGCSNKEIGLQMAITERTVKAHVGAIFEKLQVRDRLQLALLVKDS</sequence>
<dbReference type="PANTHER" id="PTHR44688">
    <property type="entry name" value="DNA-BINDING TRANSCRIPTIONAL ACTIVATOR DEVR_DOSR"/>
    <property type="match status" value="1"/>
</dbReference>
<dbReference type="InterPro" id="IPR016032">
    <property type="entry name" value="Sig_transdc_resp-reg_C-effctor"/>
</dbReference>
<dbReference type="RefSeq" id="WP_126128499.1">
    <property type="nucleotide sequence ID" value="NZ_CP034464.1"/>
</dbReference>
<name>A0A3S9HLY0_9BURK</name>
<protein>
    <submittedName>
        <fullName evidence="5">Response regulator transcription factor</fullName>
    </submittedName>
</protein>
<dbReference type="SUPFAM" id="SSF46894">
    <property type="entry name" value="C-terminal effector domain of the bipartite response regulators"/>
    <property type="match status" value="1"/>
</dbReference>
<evidence type="ECO:0000256" key="3">
    <source>
        <dbReference type="ARBA" id="ARBA00023163"/>
    </source>
</evidence>
<dbReference type="InterPro" id="IPR000792">
    <property type="entry name" value="Tscrpt_reg_LuxR_C"/>
</dbReference>
<keyword evidence="3" id="KW-0804">Transcription</keyword>
<organism evidence="5 6">
    <name type="scientific">Undibacterium parvum</name>
    <dbReference type="NCBI Taxonomy" id="401471"/>
    <lineage>
        <taxon>Bacteria</taxon>
        <taxon>Pseudomonadati</taxon>
        <taxon>Pseudomonadota</taxon>
        <taxon>Betaproteobacteria</taxon>
        <taxon>Burkholderiales</taxon>
        <taxon>Oxalobacteraceae</taxon>
        <taxon>Undibacterium</taxon>
    </lineage>
</organism>
<evidence type="ECO:0000313" key="5">
    <source>
        <dbReference type="EMBL" id="AZP13123.1"/>
    </source>
</evidence>
<dbReference type="PANTHER" id="PTHR44688:SF25">
    <property type="entry name" value="HTH LUXR-TYPE DOMAIN-CONTAINING PROTEIN"/>
    <property type="match status" value="1"/>
</dbReference>
<reference evidence="5 6" key="1">
    <citation type="journal article" date="2011" name="Int. J. Syst. Evol. Microbiol.">
        <title>Description of Undibacterium oligocarboniphilum sp. nov., isolated from purified water, and Undibacterium pigrum strain CCUG 49012 as the type strain of Undibacterium parvum sp. nov., and emended descriptions of the genus Undibacterium and the species Undibacterium pigrum.</title>
        <authorList>
            <person name="Eder W."/>
            <person name="Wanner G."/>
            <person name="Ludwig W."/>
            <person name="Busse H.J."/>
            <person name="Ziemke-Kageler F."/>
            <person name="Lang E."/>
        </authorList>
    </citation>
    <scope>NUCLEOTIDE SEQUENCE [LARGE SCALE GENOMIC DNA]</scope>
    <source>
        <strain evidence="5 6">DSM 23061</strain>
    </source>
</reference>
<dbReference type="GO" id="GO:0003677">
    <property type="term" value="F:DNA binding"/>
    <property type="evidence" value="ECO:0007669"/>
    <property type="project" value="UniProtKB-KW"/>
</dbReference>
<dbReference type="KEGG" id="upv:EJN92_14620"/>
<gene>
    <name evidence="5" type="ORF">EJN92_14620</name>
</gene>
<dbReference type="Proteomes" id="UP000275663">
    <property type="component" value="Chromosome"/>
</dbReference>
<dbReference type="PROSITE" id="PS50043">
    <property type="entry name" value="HTH_LUXR_2"/>
    <property type="match status" value="1"/>
</dbReference>
<proteinExistence type="predicted"/>
<dbReference type="SMART" id="SM00421">
    <property type="entry name" value="HTH_LUXR"/>
    <property type="match status" value="1"/>
</dbReference>
<evidence type="ECO:0000259" key="4">
    <source>
        <dbReference type="PROSITE" id="PS50043"/>
    </source>
</evidence>
<feature type="domain" description="HTH luxR-type" evidence="4">
    <location>
        <begin position="140"/>
        <end position="204"/>
    </location>
</feature>
<dbReference type="OrthoDB" id="9794397at2"/>
<keyword evidence="2" id="KW-0238">DNA-binding</keyword>
<dbReference type="GO" id="GO:0006355">
    <property type="term" value="P:regulation of DNA-templated transcription"/>
    <property type="evidence" value="ECO:0007669"/>
    <property type="project" value="InterPro"/>
</dbReference>
<dbReference type="AlphaFoldDB" id="A0A3S9HLY0"/>
<keyword evidence="6" id="KW-1185">Reference proteome</keyword>
<evidence type="ECO:0000256" key="1">
    <source>
        <dbReference type="ARBA" id="ARBA00023015"/>
    </source>
</evidence>
<dbReference type="PROSITE" id="PS00622">
    <property type="entry name" value="HTH_LUXR_1"/>
    <property type="match status" value="1"/>
</dbReference>
<dbReference type="EMBL" id="CP034464">
    <property type="protein sequence ID" value="AZP13123.1"/>
    <property type="molecule type" value="Genomic_DNA"/>
</dbReference>
<dbReference type="PRINTS" id="PR00038">
    <property type="entry name" value="HTHLUXR"/>
</dbReference>
<dbReference type="Pfam" id="PF00196">
    <property type="entry name" value="GerE"/>
    <property type="match status" value="1"/>
</dbReference>
<dbReference type="Gene3D" id="3.40.50.2300">
    <property type="match status" value="1"/>
</dbReference>